<dbReference type="PANTHER" id="PTHR22926:SF5">
    <property type="entry name" value="PHOSPHO-N-ACETYLMURAMOYL-PENTAPEPTIDE-TRANSFERASE HOMOLOG"/>
    <property type="match status" value="1"/>
</dbReference>
<feature type="transmembrane region" description="Helical" evidence="7">
    <location>
        <begin position="285"/>
        <end position="306"/>
    </location>
</feature>
<comment type="function">
    <text evidence="7">Catalyzes the initial step of the lipid cycle reactions in the biosynthesis of the cell wall peptidoglycan: transfers peptidoglycan precursor phospho-MurNAc-pentapeptide from UDP-MurNAc-pentapeptide onto the lipid carrier undecaprenyl phosphate, yielding undecaprenyl-pyrophosphoryl-MurNAc-pentapeptide, known as lipid I.</text>
</comment>
<keyword evidence="6 7" id="KW-0472">Membrane</keyword>
<feature type="transmembrane region" description="Helical" evidence="7">
    <location>
        <begin position="333"/>
        <end position="352"/>
    </location>
</feature>
<dbReference type="UniPathway" id="UPA00219"/>
<keyword evidence="7" id="KW-0132">Cell division</keyword>
<sequence length="355" mass="40135">MIYFLVPYITDFFSPFNVFRYITVRTVCSSLTSLFICLFLFPSFIRRVKHFSYPKMLEFHQNKEKTPTMGGLLIVWSILASNFLWADLKNVYVLMLILTLCWLGLLGFFDDYLKLTKMNPKGLRPRSKIIGQIGIGFILGLILYYHPVLNFSSRLYVPFFKHIFFDLGPYYVLFTVFIIVATSNAVNLTDGLDGLAAGTIIMATIALGFIVYTVGNVVFADYLNLPFVSGIGETAVFCGSIVGAVLGFLWYNCYPAEIFMGDTGSLPLGGCIGLLAIIGKQEISLIIIGGIFVVEALSVVIQVISFKTRRKRVFLMTPLHHHFELRGWKEPQVVVRFWILAIIFALFTLVTLKIR</sequence>
<dbReference type="Pfam" id="PF00953">
    <property type="entry name" value="Glycos_transf_4"/>
    <property type="match status" value="1"/>
</dbReference>
<comment type="caution">
    <text evidence="10">The sequence shown here is derived from an EMBL/GenBank/DDBJ whole genome shotgun (WGS) entry which is preliminary data.</text>
</comment>
<name>A0A1V6C690_UNCT6</name>
<dbReference type="GO" id="GO:0046872">
    <property type="term" value="F:metal ion binding"/>
    <property type="evidence" value="ECO:0007669"/>
    <property type="project" value="UniProtKB-KW"/>
</dbReference>
<feature type="transmembrane region" description="Helical" evidence="7">
    <location>
        <begin position="195"/>
        <end position="215"/>
    </location>
</feature>
<dbReference type="AlphaFoldDB" id="A0A1V6C690"/>
<dbReference type="GO" id="GO:0051992">
    <property type="term" value="F:UDP-N-acetylmuramoyl-L-alanyl-D-glutamyl-meso-2,6-diaminopimelyl-D-alanyl-D-alanine:undecaprenyl-phosphate transferase activity"/>
    <property type="evidence" value="ECO:0007669"/>
    <property type="project" value="RHEA"/>
</dbReference>
<feature type="transmembrane region" description="Helical" evidence="7">
    <location>
        <begin position="22"/>
        <end position="45"/>
    </location>
</feature>
<keyword evidence="7" id="KW-0961">Cell wall biogenesis/degradation</keyword>
<dbReference type="Proteomes" id="UP000485562">
    <property type="component" value="Unassembled WGS sequence"/>
</dbReference>
<gene>
    <name evidence="7 10" type="primary">mraY</name>
    <name evidence="10" type="ORF">BWX89_01305</name>
</gene>
<dbReference type="GO" id="GO:0008360">
    <property type="term" value="P:regulation of cell shape"/>
    <property type="evidence" value="ECO:0007669"/>
    <property type="project" value="UniProtKB-KW"/>
</dbReference>
<comment type="subcellular location">
    <subcellularLocation>
        <location evidence="7">Cell membrane</location>
        <topology evidence="7">Multi-pass membrane protein</topology>
    </subcellularLocation>
    <subcellularLocation>
        <location evidence="1">Membrane</location>
        <topology evidence="1">Multi-pass membrane protein</topology>
    </subcellularLocation>
</comment>
<dbReference type="CDD" id="cd06852">
    <property type="entry name" value="GT_MraY"/>
    <property type="match status" value="1"/>
</dbReference>
<feature type="transmembrane region" description="Helical" evidence="7">
    <location>
        <begin position="258"/>
        <end position="279"/>
    </location>
</feature>
<keyword evidence="3 7" id="KW-0808">Transferase</keyword>
<keyword evidence="5 7" id="KW-1133">Transmembrane helix</keyword>
<feature type="transmembrane region" description="Helical" evidence="7">
    <location>
        <begin position="129"/>
        <end position="148"/>
    </location>
</feature>
<keyword evidence="7" id="KW-0573">Peptidoglycan synthesis</keyword>
<keyword evidence="7" id="KW-0133">Cell shape</keyword>
<keyword evidence="7 9" id="KW-0460">Magnesium</keyword>
<dbReference type="Pfam" id="PF10555">
    <property type="entry name" value="MraY_sig1"/>
    <property type="match status" value="1"/>
</dbReference>
<keyword evidence="4 7" id="KW-0812">Transmembrane</keyword>
<evidence type="ECO:0000256" key="5">
    <source>
        <dbReference type="ARBA" id="ARBA00022989"/>
    </source>
</evidence>
<dbReference type="GO" id="GO:0008963">
    <property type="term" value="F:phospho-N-acetylmuramoyl-pentapeptide-transferase activity"/>
    <property type="evidence" value="ECO:0007669"/>
    <property type="project" value="UniProtKB-UniRule"/>
</dbReference>
<comment type="pathway">
    <text evidence="7">Cell wall biogenesis; peptidoglycan biosynthesis.</text>
</comment>
<protein>
    <recommendedName>
        <fullName evidence="7 8">Phospho-N-acetylmuramoyl-pentapeptide-transferase</fullName>
        <ecNumber evidence="7 8">2.7.8.13</ecNumber>
    </recommendedName>
    <alternativeName>
        <fullName evidence="7">UDP-MurNAc-pentapeptide phosphotransferase</fullName>
    </alternativeName>
</protein>
<dbReference type="InterPro" id="IPR003524">
    <property type="entry name" value="PNAcMuramoyl-5peptid_Trfase"/>
</dbReference>
<feature type="binding site" evidence="9">
    <location>
        <position position="187"/>
    </location>
    <ligand>
        <name>Mg(2+)</name>
        <dbReference type="ChEBI" id="CHEBI:18420"/>
    </ligand>
</feature>
<dbReference type="NCBIfam" id="TIGR00445">
    <property type="entry name" value="mraY"/>
    <property type="match status" value="1"/>
</dbReference>
<accession>A0A1V6C690</accession>
<comment type="cofactor">
    <cofactor evidence="7 9">
        <name>Mg(2+)</name>
        <dbReference type="ChEBI" id="CHEBI:18420"/>
    </cofactor>
</comment>
<comment type="catalytic activity">
    <reaction evidence="7">
        <text>UDP-N-acetyl-alpha-D-muramoyl-L-alanyl-gamma-D-glutamyl-meso-2,6-diaminopimeloyl-D-alanyl-D-alanine + di-trans,octa-cis-undecaprenyl phosphate = di-trans,octa-cis-undecaprenyl diphospho-N-acetyl-alpha-D-muramoyl-L-alanyl-D-glutamyl-meso-2,6-diaminopimeloyl-D-alanyl-D-alanine + UMP</text>
        <dbReference type="Rhea" id="RHEA:28386"/>
        <dbReference type="ChEBI" id="CHEBI:57865"/>
        <dbReference type="ChEBI" id="CHEBI:60392"/>
        <dbReference type="ChEBI" id="CHEBI:61386"/>
        <dbReference type="ChEBI" id="CHEBI:61387"/>
        <dbReference type="EC" id="2.7.8.13"/>
    </reaction>
</comment>
<evidence type="ECO:0000313" key="10">
    <source>
        <dbReference type="EMBL" id="OQB72438.1"/>
    </source>
</evidence>
<feature type="transmembrane region" description="Helical" evidence="7">
    <location>
        <begin position="66"/>
        <end position="85"/>
    </location>
</feature>
<dbReference type="PROSITE" id="PS01347">
    <property type="entry name" value="MRAY_1"/>
    <property type="match status" value="1"/>
</dbReference>
<dbReference type="GO" id="GO:0009252">
    <property type="term" value="P:peptidoglycan biosynthetic process"/>
    <property type="evidence" value="ECO:0007669"/>
    <property type="project" value="UniProtKB-UniRule"/>
</dbReference>
<dbReference type="GO" id="GO:0005886">
    <property type="term" value="C:plasma membrane"/>
    <property type="evidence" value="ECO:0007669"/>
    <property type="project" value="UniProtKB-SubCell"/>
</dbReference>
<dbReference type="InterPro" id="IPR000715">
    <property type="entry name" value="Glycosyl_transferase_4"/>
</dbReference>
<dbReference type="PANTHER" id="PTHR22926">
    <property type="entry name" value="PHOSPHO-N-ACETYLMURAMOYL-PENTAPEPTIDE-TRANSFERASE"/>
    <property type="match status" value="1"/>
</dbReference>
<feature type="transmembrane region" description="Helical" evidence="7">
    <location>
        <begin position="227"/>
        <end position="251"/>
    </location>
</feature>
<keyword evidence="7" id="KW-1003">Cell membrane</keyword>
<keyword evidence="7 9" id="KW-0479">Metal-binding</keyword>
<dbReference type="HAMAP" id="MF_00038">
    <property type="entry name" value="MraY"/>
    <property type="match status" value="1"/>
</dbReference>
<dbReference type="EC" id="2.7.8.13" evidence="7 8"/>
<dbReference type="EMBL" id="MWDQ01000128">
    <property type="protein sequence ID" value="OQB72438.1"/>
    <property type="molecule type" value="Genomic_DNA"/>
</dbReference>
<dbReference type="GO" id="GO:0071555">
    <property type="term" value="P:cell wall organization"/>
    <property type="evidence" value="ECO:0007669"/>
    <property type="project" value="UniProtKB-KW"/>
</dbReference>
<keyword evidence="7" id="KW-0131">Cell cycle</keyword>
<evidence type="ECO:0000256" key="8">
    <source>
        <dbReference type="NCBIfam" id="TIGR00445"/>
    </source>
</evidence>
<evidence type="ECO:0000256" key="7">
    <source>
        <dbReference type="HAMAP-Rule" id="MF_00038"/>
    </source>
</evidence>
<evidence type="ECO:0000256" key="1">
    <source>
        <dbReference type="ARBA" id="ARBA00004141"/>
    </source>
</evidence>
<evidence type="ECO:0000256" key="9">
    <source>
        <dbReference type="PIRSR" id="PIRSR600715-1"/>
    </source>
</evidence>
<evidence type="ECO:0000256" key="4">
    <source>
        <dbReference type="ARBA" id="ARBA00022692"/>
    </source>
</evidence>
<dbReference type="InterPro" id="IPR018480">
    <property type="entry name" value="PNAcMuramoyl-5peptid_Trfase_CS"/>
</dbReference>
<evidence type="ECO:0000256" key="6">
    <source>
        <dbReference type="ARBA" id="ARBA00023136"/>
    </source>
</evidence>
<comment type="similarity">
    <text evidence="2 7">Belongs to the glycosyltransferase 4 family. MraY subfamily.</text>
</comment>
<proteinExistence type="inferred from homology"/>
<feature type="transmembrane region" description="Helical" evidence="7">
    <location>
        <begin position="91"/>
        <end position="109"/>
    </location>
</feature>
<reference evidence="10" key="1">
    <citation type="submission" date="2017-02" db="EMBL/GenBank/DDBJ databases">
        <title>Delving into the versatile metabolic prowess of the omnipresent phylum Bacteroidetes.</title>
        <authorList>
            <person name="Nobu M.K."/>
            <person name="Mei R."/>
            <person name="Narihiro T."/>
            <person name="Kuroda K."/>
            <person name="Liu W.-T."/>
        </authorList>
    </citation>
    <scope>NUCLEOTIDE SEQUENCE</scope>
    <source>
        <strain evidence="10">ADurb.Bin131</strain>
    </source>
</reference>
<dbReference type="GO" id="GO:0051301">
    <property type="term" value="P:cell division"/>
    <property type="evidence" value="ECO:0007669"/>
    <property type="project" value="UniProtKB-KW"/>
</dbReference>
<feature type="binding site" evidence="9">
    <location>
        <position position="262"/>
    </location>
    <ligand>
        <name>Mg(2+)</name>
        <dbReference type="ChEBI" id="CHEBI:18420"/>
    </ligand>
</feature>
<organism evidence="10">
    <name type="scientific">candidate division TA06 bacterium ADurb.Bin131</name>
    <dbReference type="NCBI Taxonomy" id="1852827"/>
    <lineage>
        <taxon>Bacteria</taxon>
        <taxon>Bacteria division TA06</taxon>
    </lineage>
</organism>
<evidence type="ECO:0000256" key="2">
    <source>
        <dbReference type="ARBA" id="ARBA00005583"/>
    </source>
</evidence>
<dbReference type="PROSITE" id="PS01348">
    <property type="entry name" value="MRAY_2"/>
    <property type="match status" value="1"/>
</dbReference>
<evidence type="ECO:0000256" key="3">
    <source>
        <dbReference type="ARBA" id="ARBA00022679"/>
    </source>
</evidence>
<feature type="transmembrane region" description="Helical" evidence="7">
    <location>
        <begin position="168"/>
        <end position="188"/>
    </location>
</feature>